<dbReference type="WBParaSite" id="ECPE_0001482501-mRNA-1">
    <property type="protein sequence ID" value="ECPE_0001482501-mRNA-1"/>
    <property type="gene ID" value="ECPE_0001482501"/>
</dbReference>
<organism evidence="4">
    <name type="scientific">Echinostoma caproni</name>
    <dbReference type="NCBI Taxonomy" id="27848"/>
    <lineage>
        <taxon>Eukaryota</taxon>
        <taxon>Metazoa</taxon>
        <taxon>Spiralia</taxon>
        <taxon>Lophotrochozoa</taxon>
        <taxon>Platyhelminthes</taxon>
        <taxon>Trematoda</taxon>
        <taxon>Digenea</taxon>
        <taxon>Plagiorchiida</taxon>
        <taxon>Echinostomata</taxon>
        <taxon>Echinostomatoidea</taxon>
        <taxon>Echinostomatidae</taxon>
        <taxon>Echinostoma</taxon>
    </lineage>
</organism>
<evidence type="ECO:0000313" key="3">
    <source>
        <dbReference type="Proteomes" id="UP000272942"/>
    </source>
</evidence>
<keyword evidence="3" id="KW-1185">Reference proteome</keyword>
<evidence type="ECO:0000256" key="1">
    <source>
        <dbReference type="SAM" id="Coils"/>
    </source>
</evidence>
<dbReference type="EMBL" id="UZAN01058523">
    <property type="protein sequence ID" value="VDP92057.1"/>
    <property type="molecule type" value="Genomic_DNA"/>
</dbReference>
<gene>
    <name evidence="2" type="ORF">ECPE_LOCUS14785</name>
</gene>
<reference evidence="4" key="1">
    <citation type="submission" date="2016-06" db="UniProtKB">
        <authorList>
            <consortium name="WormBaseParasite"/>
        </authorList>
    </citation>
    <scope>IDENTIFICATION</scope>
</reference>
<feature type="coiled-coil region" evidence="1">
    <location>
        <begin position="39"/>
        <end position="66"/>
    </location>
</feature>
<accession>A0A183B6F0</accession>
<protein>
    <submittedName>
        <fullName evidence="4">Smr domain-containing protein</fullName>
    </submittedName>
</protein>
<reference evidence="2 3" key="2">
    <citation type="submission" date="2018-11" db="EMBL/GenBank/DDBJ databases">
        <authorList>
            <consortium name="Pathogen Informatics"/>
        </authorList>
    </citation>
    <scope>NUCLEOTIDE SEQUENCE [LARGE SCALE GENOMIC DNA]</scope>
    <source>
        <strain evidence="2 3">Egypt</strain>
    </source>
</reference>
<name>A0A183B6F0_9TREM</name>
<sequence>MADKTSLGSSDEDTLPMRLDEPVLVMDKTLSQAKMLGIIQEQALELRRLKAEINALGDQVAKLNVLMLNSPVHLVADQAIKVSEQQIVDTARMLQADATASKRVIFQGHSPSSLATQKMAKVIYKHMDTTVFKPDKCSWLIPKKRKSPHGLEADMGSPSTARKLSTFAPFLKRS</sequence>
<dbReference type="AlphaFoldDB" id="A0A183B6F0"/>
<keyword evidence="1" id="KW-0175">Coiled coil</keyword>
<evidence type="ECO:0000313" key="4">
    <source>
        <dbReference type="WBParaSite" id="ECPE_0001482501-mRNA-1"/>
    </source>
</evidence>
<dbReference type="Proteomes" id="UP000272942">
    <property type="component" value="Unassembled WGS sequence"/>
</dbReference>
<proteinExistence type="predicted"/>
<evidence type="ECO:0000313" key="2">
    <source>
        <dbReference type="EMBL" id="VDP92057.1"/>
    </source>
</evidence>